<dbReference type="Gene3D" id="1.25.40.120">
    <property type="entry name" value="Protein prenylyltransferase"/>
    <property type="match status" value="1"/>
</dbReference>
<dbReference type="EMBL" id="MLFT02000004">
    <property type="protein sequence ID" value="PHT50836.1"/>
    <property type="molecule type" value="Genomic_DNA"/>
</dbReference>
<keyword evidence="11" id="KW-1185">Reference proteome</keyword>
<evidence type="ECO:0000259" key="9">
    <source>
        <dbReference type="Pfam" id="PF07727"/>
    </source>
</evidence>
<evidence type="ECO:0000313" key="11">
    <source>
        <dbReference type="Proteomes" id="UP000224567"/>
    </source>
</evidence>
<dbReference type="InterPro" id="IPR013103">
    <property type="entry name" value="RVT_2"/>
</dbReference>
<dbReference type="OrthoDB" id="1658at2759"/>
<feature type="domain" description="Reverse transcriptase Ty1/copia-type" evidence="9">
    <location>
        <begin position="320"/>
        <end position="446"/>
    </location>
</feature>
<comment type="catalytic activity">
    <reaction evidence="8">
        <text>geranylgeranyl diphosphate + L-cysteinyl-[protein] = S-geranylgeranyl-L-cysteinyl-[protein] + diphosphate</text>
        <dbReference type="Rhea" id="RHEA:21240"/>
        <dbReference type="Rhea" id="RHEA-COMP:10131"/>
        <dbReference type="Rhea" id="RHEA-COMP:11537"/>
        <dbReference type="ChEBI" id="CHEBI:29950"/>
        <dbReference type="ChEBI" id="CHEBI:33019"/>
        <dbReference type="ChEBI" id="CHEBI:57533"/>
        <dbReference type="ChEBI" id="CHEBI:86021"/>
        <dbReference type="EC" id="2.5.1.60"/>
    </reaction>
</comment>
<feature type="domain" description="Reverse transcriptase Ty1/copia-type" evidence="9">
    <location>
        <begin position="239"/>
        <end position="299"/>
    </location>
</feature>
<sequence length="1161" mass="132597">MMSEYSLLSHNTFVGRGCSQRFHFDPKKNPSSFLTYNAKRNQIDGRKPPPPNFAPSTSSPIFCKYCKKFGHLIDKCYKLHRHPTNFKFTKGRKSVSFAQSDSSPAELSVSSVKIDDGDYRLTKDQFQHYQHLQYLHNTSDSKSFIPNHGSQNHLSKEFTHFTGVFNHPVVLSTVFHASVVSDLGLNPWILDSGATNHMNPYKNLLYNIIPLDLPLSISLPNGYKVKKAMLQEFKALKDNHTWDIVPLPSNKKAIPCKWVYKIKQRSDGTVERYKARLVIRGDTLKEGINYHETFSPVVKCIHKNTPGLDISTSSSCATPLVCKLRKSLYVLKQASRLWFSKLSEALLSLGYIASKNDYSLFTKSSGDSLVILVVYVDDILLAGPNITEINNLKSFLDHQFKIKDLGLVYYFLGLEIISHDDGYLMHQLKYTSDLLDEFLCSNFTPVASLLEPSMKLVPDMSDPLPKPSVFKRLMSNLLQQLTNLLQHIEQSVATDEYTKEALDVSAKLLESNPEYYTAWNYRKIAVQHNLNLPEVGENEESIKSILDEELRLVENALRKNFKSYGAWHHRKWVLSKGHSSTDKELLLLSKFQKADSRNFHAWNYRRFVTTLKNIPDEKELEYTTDMIYDNFSNYSAWHNRSVLLSHLLKEKAKGYSPKDNVFTEEFEFVRHALFTDPDDQSGWFYHLWLLDQTVKLETLLVSSWPPHGCSLSLSVDGSFGDCSLSPFTSLQTNTRTLPLILYFSEAVENICSSTVEIECENIASNELVWSSLSGDGAGSAQAWLTYLSFPEEHAHSEKAYQVKVSLARSQGIFSSTGVHHENSSHIEFSVSVPPHCSEHVDLKKEGKISWSDECFSTHDTQFLDSVLVSLFHLERTKIVETVVDYQWNITTINTEIAHCRELLSTMNCKIGKLTLARLLKAHDTLMSYTGTSHRDVSHHAEILQLYDDLKKMDPAHLHYYQDEYSLVLLKQIISNQELLLKHCRKYRDPSSPRINNFCLRLNNLSLSRIGSMEKLLWVQVLDLSYNQLKTLEGLEVMQLLSCLNVSHNKLCSFTALEPLKLLRSLKVLDISYNEIGAHSIDTRRYLCSSPLNHKSGGDWKPEEFEMHGAEVADYWEAYTIFKDLNLIQLDVIGNAVSDEKIKSLLVKLLPSIQWLDGESCH</sequence>
<evidence type="ECO:0000256" key="6">
    <source>
        <dbReference type="ARBA" id="ARBA00022737"/>
    </source>
</evidence>
<organism evidence="10 11">
    <name type="scientific">Capsicum baccatum</name>
    <name type="common">Peruvian pepper</name>
    <dbReference type="NCBI Taxonomy" id="33114"/>
    <lineage>
        <taxon>Eukaryota</taxon>
        <taxon>Viridiplantae</taxon>
        <taxon>Streptophyta</taxon>
        <taxon>Embryophyta</taxon>
        <taxon>Tracheophyta</taxon>
        <taxon>Spermatophyta</taxon>
        <taxon>Magnoliopsida</taxon>
        <taxon>eudicotyledons</taxon>
        <taxon>Gunneridae</taxon>
        <taxon>Pentapetalae</taxon>
        <taxon>asterids</taxon>
        <taxon>lamiids</taxon>
        <taxon>Solanales</taxon>
        <taxon>Solanaceae</taxon>
        <taxon>Solanoideae</taxon>
        <taxon>Capsiceae</taxon>
        <taxon>Capsicum</taxon>
    </lineage>
</organism>
<dbReference type="AlphaFoldDB" id="A0A2G2X021"/>
<evidence type="ECO:0000256" key="5">
    <source>
        <dbReference type="ARBA" id="ARBA00022679"/>
    </source>
</evidence>
<dbReference type="InterPro" id="IPR043502">
    <property type="entry name" value="DNA/RNA_pol_sf"/>
</dbReference>
<dbReference type="Pfam" id="PF07727">
    <property type="entry name" value="RVT_2"/>
    <property type="match status" value="2"/>
</dbReference>
<dbReference type="InterPro" id="IPR001611">
    <property type="entry name" value="Leu-rich_rpt"/>
</dbReference>
<evidence type="ECO:0000256" key="3">
    <source>
        <dbReference type="ARBA" id="ARBA00014772"/>
    </source>
</evidence>
<dbReference type="EC" id="2.5.1.60" evidence="2"/>
<accession>A0A2G2X021</accession>
<reference evidence="11" key="2">
    <citation type="journal article" date="2017" name="J. Anim. Genet.">
        <title>Multiple reference genome sequences of hot pepper reveal the massive evolution of plant disease resistance genes by retroduplication.</title>
        <authorList>
            <person name="Kim S."/>
            <person name="Park J."/>
            <person name="Yeom S.-I."/>
            <person name="Kim Y.-M."/>
            <person name="Seo E."/>
            <person name="Kim K.-T."/>
            <person name="Kim M.-S."/>
            <person name="Lee J.M."/>
            <person name="Cheong K."/>
            <person name="Shin H.-S."/>
            <person name="Kim S.-B."/>
            <person name="Han K."/>
            <person name="Lee J."/>
            <person name="Park M."/>
            <person name="Lee H.-A."/>
            <person name="Lee H.-Y."/>
            <person name="Lee Y."/>
            <person name="Oh S."/>
            <person name="Lee J.H."/>
            <person name="Choi E."/>
            <person name="Choi E."/>
            <person name="Lee S.E."/>
            <person name="Jeon J."/>
            <person name="Kim H."/>
            <person name="Choi G."/>
            <person name="Song H."/>
            <person name="Lee J."/>
            <person name="Lee S.-C."/>
            <person name="Kwon J.-K."/>
            <person name="Lee H.-Y."/>
            <person name="Koo N."/>
            <person name="Hong Y."/>
            <person name="Kim R.W."/>
            <person name="Kang W.-H."/>
            <person name="Huh J.H."/>
            <person name="Kang B.-C."/>
            <person name="Yang T.-J."/>
            <person name="Lee Y.-H."/>
            <person name="Bennetzen J.L."/>
            <person name="Choi D."/>
        </authorList>
    </citation>
    <scope>NUCLEOTIDE SEQUENCE [LARGE SCALE GENOMIC DNA]</scope>
    <source>
        <strain evidence="11">cv. PBC81</strain>
    </source>
</reference>
<proteinExistence type="inferred from homology"/>
<dbReference type="SUPFAM" id="SSF56672">
    <property type="entry name" value="DNA/RNA polymerases"/>
    <property type="match status" value="1"/>
</dbReference>
<reference evidence="10 11" key="1">
    <citation type="journal article" date="2017" name="Genome Biol.">
        <title>New reference genome sequences of hot pepper reveal the massive evolution of plant disease-resistance genes by retroduplication.</title>
        <authorList>
            <person name="Kim S."/>
            <person name="Park J."/>
            <person name="Yeom S.I."/>
            <person name="Kim Y.M."/>
            <person name="Seo E."/>
            <person name="Kim K.T."/>
            <person name="Kim M.S."/>
            <person name="Lee J.M."/>
            <person name="Cheong K."/>
            <person name="Shin H.S."/>
            <person name="Kim S.B."/>
            <person name="Han K."/>
            <person name="Lee J."/>
            <person name="Park M."/>
            <person name="Lee H.A."/>
            <person name="Lee H.Y."/>
            <person name="Lee Y."/>
            <person name="Oh S."/>
            <person name="Lee J.H."/>
            <person name="Choi E."/>
            <person name="Choi E."/>
            <person name="Lee S.E."/>
            <person name="Jeon J."/>
            <person name="Kim H."/>
            <person name="Choi G."/>
            <person name="Song H."/>
            <person name="Lee J."/>
            <person name="Lee S.C."/>
            <person name="Kwon J.K."/>
            <person name="Lee H.Y."/>
            <person name="Koo N."/>
            <person name="Hong Y."/>
            <person name="Kim R.W."/>
            <person name="Kang W.H."/>
            <person name="Huh J.H."/>
            <person name="Kang B.C."/>
            <person name="Yang T.J."/>
            <person name="Lee Y.H."/>
            <person name="Bennetzen J.L."/>
            <person name="Choi D."/>
        </authorList>
    </citation>
    <scope>NUCLEOTIDE SEQUENCE [LARGE SCALE GENOMIC DNA]</scope>
    <source>
        <strain evidence="11">cv. PBC81</strain>
    </source>
</reference>
<dbReference type="Pfam" id="PF01239">
    <property type="entry name" value="PPTA"/>
    <property type="match status" value="5"/>
</dbReference>
<evidence type="ECO:0000256" key="2">
    <source>
        <dbReference type="ARBA" id="ARBA00012656"/>
    </source>
</evidence>
<dbReference type="FunFam" id="3.80.10.10:FF:000756">
    <property type="entry name" value="Rab geranylgeranyl transferase like protein"/>
    <property type="match status" value="1"/>
</dbReference>
<dbReference type="PANTHER" id="PTHR11129">
    <property type="entry name" value="PROTEIN FARNESYLTRANSFERASE ALPHA SUBUNIT/RAB GERANYLGERANYL TRANSFERASE ALPHA SUBUNIT"/>
    <property type="match status" value="1"/>
</dbReference>
<dbReference type="GO" id="GO:0005968">
    <property type="term" value="C:Rab-protein geranylgeranyltransferase complex"/>
    <property type="evidence" value="ECO:0007669"/>
    <property type="project" value="TreeGrafter"/>
</dbReference>
<keyword evidence="4" id="KW-0637">Prenyltransferase</keyword>
<dbReference type="GO" id="GO:0004663">
    <property type="term" value="F:Rab geranylgeranyltransferase activity"/>
    <property type="evidence" value="ECO:0007669"/>
    <property type="project" value="UniProtKB-EC"/>
</dbReference>
<dbReference type="InterPro" id="IPR032675">
    <property type="entry name" value="LRR_dom_sf"/>
</dbReference>
<dbReference type="SUPFAM" id="SSF52058">
    <property type="entry name" value="L domain-like"/>
    <property type="match status" value="1"/>
</dbReference>
<evidence type="ECO:0000256" key="1">
    <source>
        <dbReference type="ARBA" id="ARBA00006734"/>
    </source>
</evidence>
<name>A0A2G2X021_CAPBA</name>
<dbReference type="SUPFAM" id="SSF48439">
    <property type="entry name" value="Protein prenylyltransferase"/>
    <property type="match status" value="1"/>
</dbReference>
<evidence type="ECO:0000256" key="8">
    <source>
        <dbReference type="ARBA" id="ARBA00047658"/>
    </source>
</evidence>
<dbReference type="PROSITE" id="PS51147">
    <property type="entry name" value="PFTA"/>
    <property type="match status" value="5"/>
</dbReference>
<protein>
    <recommendedName>
        <fullName evidence="3">Geranylgeranyl transferase type-2 subunit alpha</fullName>
        <ecNumber evidence="2">2.5.1.60</ecNumber>
    </recommendedName>
    <alternativeName>
        <fullName evidence="7">Geranylgeranyl transferase type II subunit alpha</fullName>
    </alternativeName>
</protein>
<dbReference type="Gene3D" id="3.80.10.10">
    <property type="entry name" value="Ribonuclease Inhibitor"/>
    <property type="match status" value="1"/>
</dbReference>
<comment type="similarity">
    <text evidence="1">Belongs to the protein prenyltransferase subunit alpha family.</text>
</comment>
<evidence type="ECO:0000256" key="4">
    <source>
        <dbReference type="ARBA" id="ARBA00022602"/>
    </source>
</evidence>
<evidence type="ECO:0000256" key="7">
    <source>
        <dbReference type="ARBA" id="ARBA00031267"/>
    </source>
</evidence>
<dbReference type="Proteomes" id="UP000224567">
    <property type="component" value="Unassembled WGS sequence"/>
</dbReference>
<keyword evidence="5" id="KW-0808">Transferase</keyword>
<dbReference type="STRING" id="33114.A0A2G2X021"/>
<dbReference type="PROSITE" id="PS51450">
    <property type="entry name" value="LRR"/>
    <property type="match status" value="2"/>
</dbReference>
<comment type="caution">
    <text evidence="10">The sequence shown here is derived from an EMBL/GenBank/DDBJ whole genome shotgun (WGS) entry which is preliminary data.</text>
</comment>
<evidence type="ECO:0000313" key="10">
    <source>
        <dbReference type="EMBL" id="PHT50836.1"/>
    </source>
</evidence>
<dbReference type="PANTHER" id="PTHR11129:SF2">
    <property type="entry name" value="GERANYLGERANYL TRANSFERASE TYPE-2 SUBUNIT ALPHA"/>
    <property type="match status" value="1"/>
</dbReference>
<dbReference type="InterPro" id="IPR002088">
    <property type="entry name" value="Prenyl_trans_a"/>
</dbReference>
<dbReference type="FunFam" id="1.25.40.120:FF:000035">
    <property type="entry name" value="Geranylgeranyl transferase type-2 subunit alpha"/>
    <property type="match status" value="1"/>
</dbReference>
<keyword evidence="6" id="KW-0677">Repeat</keyword>
<gene>
    <name evidence="10" type="ORF">CQW23_10583</name>
</gene>